<gene>
    <name evidence="3" type="ORF">Vretimale_17306</name>
</gene>
<accession>A0A8J4LY69</accession>
<dbReference type="GO" id="GO:0003723">
    <property type="term" value="F:RNA binding"/>
    <property type="evidence" value="ECO:0007669"/>
    <property type="project" value="InterPro"/>
</dbReference>
<dbReference type="InterPro" id="IPR036974">
    <property type="entry name" value="PUA_sf"/>
</dbReference>
<dbReference type="AlphaFoldDB" id="A0A8J4LY69"/>
<dbReference type="EMBL" id="BNCQ01000055">
    <property type="protein sequence ID" value="GIM14296.1"/>
    <property type="molecule type" value="Genomic_DNA"/>
</dbReference>
<dbReference type="Pfam" id="PF01189">
    <property type="entry name" value="Methyltr_RsmB-F"/>
    <property type="match status" value="1"/>
</dbReference>
<dbReference type="Gene3D" id="3.40.50.150">
    <property type="entry name" value="Vaccinia Virus protein VP39"/>
    <property type="match status" value="1"/>
</dbReference>
<protein>
    <recommendedName>
        <fullName evidence="2">SAM-dependent methyltransferase RsmB-F/NOP2-type catalytic core domain-containing protein</fullName>
    </recommendedName>
</protein>
<proteinExistence type="predicted"/>
<dbReference type="InterPro" id="IPR015947">
    <property type="entry name" value="PUA-like_sf"/>
</dbReference>
<feature type="compositionally biased region" description="Polar residues" evidence="1">
    <location>
        <begin position="331"/>
        <end position="343"/>
    </location>
</feature>
<dbReference type="InterPro" id="IPR023267">
    <property type="entry name" value="RCMT"/>
</dbReference>
<dbReference type="Proteomes" id="UP000722791">
    <property type="component" value="Unassembled WGS sequence"/>
</dbReference>
<reference evidence="3" key="1">
    <citation type="journal article" date="2021" name="Proc. Natl. Acad. Sci. U.S.A.">
        <title>Three genomes in the algal genus Volvox reveal the fate of a haploid sex-determining region after a transition to homothallism.</title>
        <authorList>
            <person name="Yamamoto K."/>
            <person name="Hamaji T."/>
            <person name="Kawai-Toyooka H."/>
            <person name="Matsuzaki R."/>
            <person name="Takahashi F."/>
            <person name="Nishimura Y."/>
            <person name="Kawachi M."/>
            <person name="Noguchi H."/>
            <person name="Minakuchi Y."/>
            <person name="Umen J.G."/>
            <person name="Toyoda A."/>
            <person name="Nozaki H."/>
        </authorList>
    </citation>
    <scope>NUCLEOTIDE SEQUENCE</scope>
    <source>
        <strain evidence="3">NIES-3785</strain>
    </source>
</reference>
<dbReference type="Gene3D" id="2.30.130.10">
    <property type="entry name" value="PUA domain"/>
    <property type="match status" value="1"/>
</dbReference>
<evidence type="ECO:0000313" key="3">
    <source>
        <dbReference type="EMBL" id="GIM14296.1"/>
    </source>
</evidence>
<organism evidence="3 4">
    <name type="scientific">Volvox reticuliferus</name>
    <dbReference type="NCBI Taxonomy" id="1737510"/>
    <lineage>
        <taxon>Eukaryota</taxon>
        <taxon>Viridiplantae</taxon>
        <taxon>Chlorophyta</taxon>
        <taxon>core chlorophytes</taxon>
        <taxon>Chlorophyceae</taxon>
        <taxon>CS clade</taxon>
        <taxon>Chlamydomonadales</taxon>
        <taxon>Volvocaceae</taxon>
        <taxon>Volvox</taxon>
    </lineage>
</organism>
<dbReference type="SUPFAM" id="SSF88697">
    <property type="entry name" value="PUA domain-like"/>
    <property type="match status" value="1"/>
</dbReference>
<evidence type="ECO:0000256" key="1">
    <source>
        <dbReference type="SAM" id="MobiDB-lite"/>
    </source>
</evidence>
<evidence type="ECO:0000313" key="4">
    <source>
        <dbReference type="Proteomes" id="UP000722791"/>
    </source>
</evidence>
<feature type="compositionally biased region" description="Low complexity" evidence="1">
    <location>
        <begin position="296"/>
        <end position="312"/>
    </location>
</feature>
<evidence type="ECO:0000259" key="2">
    <source>
        <dbReference type="Pfam" id="PF01189"/>
    </source>
</evidence>
<dbReference type="GO" id="GO:0001510">
    <property type="term" value="P:RNA methylation"/>
    <property type="evidence" value="ECO:0007669"/>
    <property type="project" value="InterPro"/>
</dbReference>
<comment type="caution">
    <text evidence="3">The sequence shown here is derived from an EMBL/GenBank/DDBJ whole genome shotgun (WGS) entry which is preliminary data.</text>
</comment>
<feature type="compositionally biased region" description="Basic and acidic residues" evidence="1">
    <location>
        <begin position="249"/>
        <end position="263"/>
    </location>
</feature>
<name>A0A8J4LY69_9CHLO</name>
<feature type="region of interest" description="Disordered" evidence="1">
    <location>
        <begin position="585"/>
        <end position="607"/>
    </location>
</feature>
<dbReference type="GO" id="GO:0008173">
    <property type="term" value="F:RNA methyltransferase activity"/>
    <property type="evidence" value="ECO:0007669"/>
    <property type="project" value="InterPro"/>
</dbReference>
<dbReference type="SUPFAM" id="SSF53335">
    <property type="entry name" value="S-adenosyl-L-methionine-dependent methyltransferases"/>
    <property type="match status" value="1"/>
</dbReference>
<sequence length="607" mass="63727">MAETYKHFQPNVTWDPEVEAYLRGALGDERFEATAAALTRPPRTTCMRVNTLRTSTQEVMARVRQLLGSGWDQDVVRVHPQVPCAIVLQGSGPHEVSYSAAGGREVIISRKAGEAVLRGAPVFAPGVLAVSAGVARGELVALAVGREKPGSDVPEVTRGTTLYTAVTTATGAEADRGIADITTVATATTATVIASSSSSSITTTSSTPYCTVPVIGYIGASDTVPVLIHAAGGSGLDSNLASETPGLSPDERVPKGDAEKGSEDVIAPSGEGTPAEPEARSRATGPASMKGEKEGSSGAAEAEAEEAVVVAALPDSTSRAGQKERRRQRHGSSSSDAISTTNKAVARPAMPPSPLVPGWTLSSQGPLPPRTGLYVGLARAAMSRQEMFRAREGLALELVEPVFRVPPAVGGLPSGWVMLQNLPSVVAALALNPAPGSRVLDMCAAPGGKTTLMAQIMGDKGEPPCPQVLPFTRPSRSTTCFWTRLAPLSGCDPGYSSNQMPCTYGSAQPLSGGWLTRRCGCCEWGAVWSTLRAPSTPGKTRQLYGFCSTGTAAASSSFRQVRPSLGARVWLVATRLWWRWAGASANRQQPPPPRLPLQQDRMYSRYR</sequence>
<dbReference type="PROSITE" id="PS50890">
    <property type="entry name" value="PUA"/>
    <property type="match status" value="2"/>
</dbReference>
<dbReference type="InterPro" id="IPR029063">
    <property type="entry name" value="SAM-dependent_MTases_sf"/>
</dbReference>
<dbReference type="InterPro" id="IPR049560">
    <property type="entry name" value="MeTrfase_RsmB-F_NOP2_cat"/>
</dbReference>
<dbReference type="PANTHER" id="PTHR22807">
    <property type="entry name" value="NOP2 YEAST -RELATED NOL1/NOP2/FMU SUN DOMAIN-CONTAINING"/>
    <property type="match status" value="1"/>
</dbReference>
<dbReference type="PANTHER" id="PTHR22807:SF34">
    <property type="entry name" value="TRNA (CYTOSINE(72)-C(5))-METHYLTRANSFERASE NSUN6"/>
    <property type="match status" value="1"/>
</dbReference>
<feature type="domain" description="SAM-dependent methyltransferase RsmB-F/NOP2-type catalytic core" evidence="2">
    <location>
        <begin position="429"/>
        <end position="461"/>
    </location>
</feature>
<feature type="region of interest" description="Disordered" evidence="1">
    <location>
        <begin position="234"/>
        <end position="350"/>
    </location>
</feature>